<dbReference type="Gene3D" id="3.30.1120.40">
    <property type="entry name" value="Stage V sporulation protein G"/>
    <property type="match status" value="1"/>
</dbReference>
<accession>A0A840PU89</accession>
<evidence type="ECO:0000256" key="4">
    <source>
        <dbReference type="HAMAP-Rule" id="MF_00819"/>
    </source>
</evidence>
<keyword evidence="2 4" id="KW-0717">Septation</keyword>
<evidence type="ECO:0000256" key="2">
    <source>
        <dbReference type="ARBA" id="ARBA00023210"/>
    </source>
</evidence>
<dbReference type="HAMAP" id="MF_00819">
    <property type="entry name" value="SpoVG"/>
    <property type="match status" value="1"/>
</dbReference>
<dbReference type="GO" id="GO:0000917">
    <property type="term" value="P:division septum assembly"/>
    <property type="evidence" value="ECO:0007669"/>
    <property type="project" value="UniProtKB-KW"/>
</dbReference>
<dbReference type="GO" id="GO:0030435">
    <property type="term" value="P:sporulation resulting in formation of a cellular spore"/>
    <property type="evidence" value="ECO:0007669"/>
    <property type="project" value="InterPro"/>
</dbReference>
<dbReference type="PANTHER" id="PTHR38429">
    <property type="entry name" value="SEPTATION PROTEIN SPOVG-RELATED"/>
    <property type="match status" value="1"/>
</dbReference>
<dbReference type="PANTHER" id="PTHR38429:SF1">
    <property type="entry name" value="SEPTATION PROTEIN SPOVG-RELATED"/>
    <property type="match status" value="1"/>
</dbReference>
<keyword evidence="3 4" id="KW-0131">Cell cycle</keyword>
<evidence type="ECO:0000313" key="6">
    <source>
        <dbReference type="Proteomes" id="UP000557217"/>
    </source>
</evidence>
<reference evidence="5 6" key="1">
    <citation type="submission" date="2020-08" db="EMBL/GenBank/DDBJ databases">
        <title>Genomic Encyclopedia of Type Strains, Phase IV (KMG-IV): sequencing the most valuable type-strain genomes for metagenomic binning, comparative biology and taxonomic classification.</title>
        <authorList>
            <person name="Goeker M."/>
        </authorList>
    </citation>
    <scope>NUCLEOTIDE SEQUENCE [LARGE SCALE GENOMIC DNA]</scope>
    <source>
        <strain evidence="5 6">DSM 10633</strain>
    </source>
</reference>
<comment type="function">
    <text evidence="4">Could be involved in septation.</text>
</comment>
<comment type="similarity">
    <text evidence="4">Belongs to the SpoVG family.</text>
</comment>
<organism evidence="5 6">
    <name type="scientific">Ureibacillus thermosphaericus</name>
    <dbReference type="NCBI Taxonomy" id="51173"/>
    <lineage>
        <taxon>Bacteria</taxon>
        <taxon>Bacillati</taxon>
        <taxon>Bacillota</taxon>
        <taxon>Bacilli</taxon>
        <taxon>Bacillales</taxon>
        <taxon>Caryophanaceae</taxon>
        <taxon>Ureibacillus</taxon>
    </lineage>
</organism>
<protein>
    <recommendedName>
        <fullName evidence="4">Putative septation protein SpoVG</fullName>
    </recommendedName>
</protein>
<comment type="caution">
    <text evidence="5">The sequence shown here is derived from an EMBL/GenBank/DDBJ whole genome shotgun (WGS) entry which is preliminary data.</text>
</comment>
<dbReference type="Pfam" id="PF04026">
    <property type="entry name" value="SpoVG"/>
    <property type="match status" value="1"/>
</dbReference>
<dbReference type="FunFam" id="3.30.1120.40:FF:000001">
    <property type="entry name" value="Putative septation protein SpoVG"/>
    <property type="match status" value="1"/>
</dbReference>
<dbReference type="SUPFAM" id="SSF160537">
    <property type="entry name" value="SpoVG-like"/>
    <property type="match status" value="1"/>
</dbReference>
<dbReference type="Proteomes" id="UP000557217">
    <property type="component" value="Unassembled WGS sequence"/>
</dbReference>
<dbReference type="InterPro" id="IPR007170">
    <property type="entry name" value="SpoVG"/>
</dbReference>
<name>A0A840PU89_URETH</name>
<evidence type="ECO:0000313" key="5">
    <source>
        <dbReference type="EMBL" id="MBB5149503.1"/>
    </source>
</evidence>
<dbReference type="InterPro" id="IPR036751">
    <property type="entry name" value="SpoVG_sf"/>
</dbReference>
<dbReference type="NCBIfam" id="NF009749">
    <property type="entry name" value="PRK13259.1"/>
    <property type="match status" value="1"/>
</dbReference>
<dbReference type="RefSeq" id="WP_016838850.1">
    <property type="nucleotide sequence ID" value="NZ_AP018335.1"/>
</dbReference>
<gene>
    <name evidence="4" type="primary">spoVG</name>
    <name evidence="5" type="ORF">HNR36_001894</name>
</gene>
<keyword evidence="6" id="KW-1185">Reference proteome</keyword>
<evidence type="ECO:0000256" key="1">
    <source>
        <dbReference type="ARBA" id="ARBA00022618"/>
    </source>
</evidence>
<proteinExistence type="inferred from homology"/>
<dbReference type="AlphaFoldDB" id="A0A840PU89"/>
<dbReference type="EMBL" id="JACHGZ010000022">
    <property type="protein sequence ID" value="MBB5149503.1"/>
    <property type="molecule type" value="Genomic_DNA"/>
</dbReference>
<sequence length="102" mass="11431">MEVTDVRLKRVQTDGRMRAIASITLDDEFVVHDIRVIDGNNGLFVAMPSKRTPDGEFRDIAHPINSNTRNKIQDVVLAAYHAAGEEKVEIQNEESQLEKANA</sequence>
<keyword evidence="1 4" id="KW-0132">Cell division</keyword>
<evidence type="ECO:0000256" key="3">
    <source>
        <dbReference type="ARBA" id="ARBA00023306"/>
    </source>
</evidence>